<evidence type="ECO:0000313" key="5">
    <source>
        <dbReference type="Proteomes" id="UP001200557"/>
    </source>
</evidence>
<dbReference type="Proteomes" id="UP001200557">
    <property type="component" value="Unassembled WGS sequence"/>
</dbReference>
<dbReference type="SUPFAM" id="SSF52540">
    <property type="entry name" value="P-loop containing nucleoside triphosphate hydrolases"/>
    <property type="match status" value="1"/>
</dbReference>
<reference evidence="4 5" key="1">
    <citation type="submission" date="2022-01" db="EMBL/GenBank/DDBJ databases">
        <title>Octadecabacter sp. nov., isolated from a marine alga.</title>
        <authorList>
            <person name="Jin M.S."/>
            <person name="Kim H.M."/>
            <person name="Han D.M."/>
            <person name="Jung J.J."/>
            <person name="Jeon C.O."/>
        </authorList>
    </citation>
    <scope>NUCLEOTIDE SEQUENCE [LARGE SCALE GENOMIC DNA]</scope>
    <source>
        <strain evidence="4 5">G9-8</strain>
    </source>
</reference>
<name>A0ABS9CT55_9RHOB</name>
<dbReference type="InterPro" id="IPR050534">
    <property type="entry name" value="Coronavir_polyprotein_1ab"/>
</dbReference>
<organism evidence="4 5">
    <name type="scientific">Octadecabacter dasysiphoniae</name>
    <dbReference type="NCBI Taxonomy" id="2909341"/>
    <lineage>
        <taxon>Bacteria</taxon>
        <taxon>Pseudomonadati</taxon>
        <taxon>Pseudomonadota</taxon>
        <taxon>Alphaproteobacteria</taxon>
        <taxon>Rhodobacterales</taxon>
        <taxon>Roseobacteraceae</taxon>
        <taxon>Octadecabacter</taxon>
    </lineage>
</organism>
<dbReference type="Pfam" id="PF13538">
    <property type="entry name" value="UvrD_C_2"/>
    <property type="match status" value="1"/>
</dbReference>
<comment type="caution">
    <text evidence="4">The sequence shown here is derived from an EMBL/GenBank/DDBJ whole genome shotgun (WGS) entry which is preliminary data.</text>
</comment>
<feature type="domain" description="UvrD-like helicase C-terminal" evidence="3">
    <location>
        <begin position="426"/>
        <end position="481"/>
    </location>
</feature>
<dbReference type="Gene3D" id="3.40.50.300">
    <property type="entry name" value="P-loop containing nucleotide triphosphate hydrolases"/>
    <property type="match status" value="2"/>
</dbReference>
<proteinExistence type="predicted"/>
<keyword evidence="2" id="KW-0067">ATP-binding</keyword>
<dbReference type="RefSeq" id="WP_235223742.1">
    <property type="nucleotide sequence ID" value="NZ_JAKGAQ010000001.1"/>
</dbReference>
<evidence type="ECO:0000259" key="3">
    <source>
        <dbReference type="Pfam" id="PF13538"/>
    </source>
</evidence>
<dbReference type="EMBL" id="JAKGAQ010000001">
    <property type="protein sequence ID" value="MCF2869610.1"/>
    <property type="molecule type" value="Genomic_DNA"/>
</dbReference>
<dbReference type="Pfam" id="PF13604">
    <property type="entry name" value="AAA_30"/>
    <property type="match status" value="1"/>
</dbReference>
<accession>A0ABS9CT55</accession>
<keyword evidence="5" id="KW-1185">Reference proteome</keyword>
<dbReference type="InterPro" id="IPR027417">
    <property type="entry name" value="P-loop_NTPase"/>
</dbReference>
<dbReference type="CDD" id="cd18809">
    <property type="entry name" value="SF1_C_RecD"/>
    <property type="match status" value="1"/>
</dbReference>
<evidence type="ECO:0000256" key="1">
    <source>
        <dbReference type="ARBA" id="ARBA00022741"/>
    </source>
</evidence>
<keyword evidence="1" id="KW-0547">Nucleotide-binding</keyword>
<evidence type="ECO:0000256" key="2">
    <source>
        <dbReference type="ARBA" id="ARBA00022840"/>
    </source>
</evidence>
<gene>
    <name evidence="4" type="ORF">L0664_00905</name>
</gene>
<protein>
    <submittedName>
        <fullName evidence="4">AAA family ATPase</fullName>
    </submittedName>
</protein>
<evidence type="ECO:0000313" key="4">
    <source>
        <dbReference type="EMBL" id="MCF2869610.1"/>
    </source>
</evidence>
<dbReference type="PANTHER" id="PTHR43788">
    <property type="entry name" value="DNA2/NAM7 HELICASE FAMILY MEMBER"/>
    <property type="match status" value="1"/>
</dbReference>
<sequence>MIPTALTLSDDQAEAWDAVSDLLGDAGVDLLGGSTLPPKDDPNGAVLAVLGKAGSGKTLLLAELFKSLKEAGVDIVSGDYEGKKRRDRRTLAILAPTNKAASVLRNRGVPATTIHRILYTPMYDPEYEKIAEWLAGNGDRPDPDVLELEGVTDVALDRAFASYQINTSVPAALAAAGLKGSDFITGWKRREDPLDIGFVDESSMLDAKQFEDLKDIFPTLVLFGDPAQLPPVKAEGGKMVFDQLPEQHQLILSRVHRQTADNPILDLAHALADPQVDFYAFEKLVAEAAAKDDRVVMAQRVESDLMARSPCLVWRNATRIKLIHAFRNAFGAPDDELLAGEPLICDGIELPVKHRKKRLDLEARGLIKGAQVIYLGPGRKPGFSRLHMMGAEDPQLSAASIVKIELEGDEEPFIPFAAKMGATFLHGAAVTIHKAQGSQWDTVQVFAPDIYAASRMGRVEAGQPLWKRLAYVAITRAENRLCWVVRNRLARPSGTLRTDDLAVAPAPLTLAVQTDGEET</sequence>
<dbReference type="InterPro" id="IPR027785">
    <property type="entry name" value="UvrD-like_helicase_C"/>
</dbReference>
<dbReference type="PANTHER" id="PTHR43788:SF6">
    <property type="entry name" value="DNA HELICASE B"/>
    <property type="match status" value="1"/>
</dbReference>